<dbReference type="Proteomes" id="UP001209701">
    <property type="component" value="Unassembled WGS sequence"/>
</dbReference>
<dbReference type="Pfam" id="PF02482">
    <property type="entry name" value="Ribosomal_S30AE"/>
    <property type="match status" value="1"/>
</dbReference>
<organism evidence="2 3">
    <name type="scientific">Roseateles oligotrophus</name>
    <dbReference type="NCBI Taxonomy" id="1769250"/>
    <lineage>
        <taxon>Bacteria</taxon>
        <taxon>Pseudomonadati</taxon>
        <taxon>Pseudomonadota</taxon>
        <taxon>Betaproteobacteria</taxon>
        <taxon>Burkholderiales</taxon>
        <taxon>Sphaerotilaceae</taxon>
        <taxon>Roseateles</taxon>
    </lineage>
</organism>
<dbReference type="EMBL" id="JAJIRN010000003">
    <property type="protein sequence ID" value="MCV2367942.1"/>
    <property type="molecule type" value="Genomic_DNA"/>
</dbReference>
<dbReference type="RefSeq" id="WP_263570567.1">
    <property type="nucleotide sequence ID" value="NZ_JAJIRN010000003.1"/>
</dbReference>
<protein>
    <submittedName>
        <fullName evidence="2">HPF/RaiA family ribosome-associated protein</fullName>
    </submittedName>
</protein>
<keyword evidence="3" id="KW-1185">Reference proteome</keyword>
<evidence type="ECO:0000313" key="2">
    <source>
        <dbReference type="EMBL" id="MCV2367942.1"/>
    </source>
</evidence>
<reference evidence="2 3" key="1">
    <citation type="submission" date="2021-11" db="EMBL/GenBank/DDBJ databases">
        <authorList>
            <person name="Liang Q."/>
            <person name="Mou H."/>
            <person name="Liu Z."/>
        </authorList>
    </citation>
    <scope>NUCLEOTIDE SEQUENCE [LARGE SCALE GENOMIC DNA]</scope>
    <source>
        <strain evidence="2 3">CHU3</strain>
    </source>
</reference>
<sequence length="123" mass="13298">MQVLLQTDSNIEASQQMADHLKSVAKDALDRFGERITRVEAHLSDVNGHAKSAENDIHCTLEARLTGLEPVIVKENAGSTHQAIDGAMRKLKRAVASALEKHEPRSHRTPGEALAAADEDLAA</sequence>
<evidence type="ECO:0000313" key="3">
    <source>
        <dbReference type="Proteomes" id="UP001209701"/>
    </source>
</evidence>
<dbReference type="InterPro" id="IPR003489">
    <property type="entry name" value="RHF/RaiA"/>
</dbReference>
<dbReference type="SUPFAM" id="SSF69754">
    <property type="entry name" value="Ribosome binding protein Y (YfiA homologue)"/>
    <property type="match status" value="1"/>
</dbReference>
<dbReference type="Gene3D" id="3.30.160.100">
    <property type="entry name" value="Ribosome hibernation promotion factor-like"/>
    <property type="match status" value="1"/>
</dbReference>
<dbReference type="InterPro" id="IPR036567">
    <property type="entry name" value="RHF-like"/>
</dbReference>
<name>A0ABT2YD18_9BURK</name>
<gene>
    <name evidence="2" type="ORF">LNV07_07515</name>
</gene>
<comment type="caution">
    <text evidence="2">The sequence shown here is derived from an EMBL/GenBank/DDBJ whole genome shotgun (WGS) entry which is preliminary data.</text>
</comment>
<evidence type="ECO:0000256" key="1">
    <source>
        <dbReference type="SAM" id="MobiDB-lite"/>
    </source>
</evidence>
<proteinExistence type="predicted"/>
<accession>A0ABT2YD18</accession>
<feature type="region of interest" description="Disordered" evidence="1">
    <location>
        <begin position="98"/>
        <end position="123"/>
    </location>
</feature>